<organism evidence="1 2">
    <name type="scientific">Lactococcus lactis subsp. lactis</name>
    <name type="common">Streptococcus lactis</name>
    <dbReference type="NCBI Taxonomy" id="1360"/>
    <lineage>
        <taxon>Bacteria</taxon>
        <taxon>Bacillati</taxon>
        <taxon>Bacillota</taxon>
        <taxon>Bacilli</taxon>
        <taxon>Lactobacillales</taxon>
        <taxon>Streptococcaceae</taxon>
        <taxon>Lactococcus</taxon>
    </lineage>
</organism>
<dbReference type="AlphaFoldDB" id="A0A0V8DZ99"/>
<dbReference type="PATRIC" id="fig|1360.109.peg.92"/>
<accession>A0A0V8DZ99</accession>
<evidence type="ECO:0000313" key="1">
    <source>
        <dbReference type="EMBL" id="KSU18850.1"/>
    </source>
</evidence>
<dbReference type="Proteomes" id="UP000053612">
    <property type="component" value="Unassembled WGS sequence"/>
</dbReference>
<sequence>MEEDAELIELKRIVELLEPLFNTLTSSEKKIIELKYKGYGGYPWHRVVMELEFEGIEIPLKRAKKIYYSFKNDVAQSLDY</sequence>
<reference evidence="2" key="1">
    <citation type="submission" date="2015-10" db="EMBL/GenBank/DDBJ databases">
        <title>Draft Genome Sequences of 11 Lactococcus lactis subspecies cremoris strains.</title>
        <authorList>
            <person name="Wels M."/>
            <person name="Backus L."/>
            <person name="Boekhorst J."/>
            <person name="Dijkstra A."/>
            <person name="Beerthuizen M."/>
            <person name="Kelly W."/>
            <person name="Siezen R."/>
            <person name="Bachmann H."/>
            <person name="Van Hijum S."/>
        </authorList>
    </citation>
    <scope>NUCLEOTIDE SEQUENCE [LARGE SCALE GENOMIC DNA]</scope>
    <source>
        <strain evidence="2">LMG9449</strain>
    </source>
</reference>
<proteinExistence type="predicted"/>
<dbReference type="Pfam" id="PF05263">
    <property type="entry name" value="DUF722"/>
    <property type="match status" value="1"/>
</dbReference>
<dbReference type="InterPro" id="IPR007927">
    <property type="entry name" value="DUF722"/>
</dbReference>
<dbReference type="EMBL" id="LKLS01000102">
    <property type="protein sequence ID" value="KSU18850.1"/>
    <property type="molecule type" value="Genomic_DNA"/>
</dbReference>
<evidence type="ECO:0000313" key="2">
    <source>
        <dbReference type="Proteomes" id="UP000053612"/>
    </source>
</evidence>
<gene>
    <name evidence="1" type="ORF">LMG9449_1004</name>
</gene>
<name>A0A0V8DZ99_LACLL</name>
<comment type="caution">
    <text evidence="1">The sequence shown here is derived from an EMBL/GenBank/DDBJ whole genome shotgun (WGS) entry which is preliminary data.</text>
</comment>
<protein>
    <submittedName>
        <fullName evidence="1">Phage protein</fullName>
    </submittedName>
</protein>